<evidence type="ECO:0000256" key="1">
    <source>
        <dbReference type="SAM" id="SignalP"/>
    </source>
</evidence>
<proteinExistence type="predicted"/>
<organism evidence="3 4">
    <name type="scientific">Allotamlana fucoidanivorans</name>
    <dbReference type="NCBI Taxonomy" id="2583814"/>
    <lineage>
        <taxon>Bacteria</taxon>
        <taxon>Pseudomonadati</taxon>
        <taxon>Bacteroidota</taxon>
        <taxon>Flavobacteriia</taxon>
        <taxon>Flavobacteriales</taxon>
        <taxon>Flavobacteriaceae</taxon>
        <taxon>Allotamlana</taxon>
    </lineage>
</organism>
<feature type="signal peptide" evidence="1">
    <location>
        <begin position="1"/>
        <end position="18"/>
    </location>
</feature>
<name>A0A5C4SP24_9FLAO</name>
<accession>A0A5C4SP24</accession>
<dbReference type="EMBL" id="VDCS01000003">
    <property type="protein sequence ID" value="TNJ46028.1"/>
    <property type="molecule type" value="Genomic_DNA"/>
</dbReference>
<dbReference type="InterPro" id="IPR010496">
    <property type="entry name" value="AL/BT2_dom"/>
</dbReference>
<dbReference type="Proteomes" id="UP000308713">
    <property type="component" value="Unassembled WGS sequence"/>
</dbReference>
<dbReference type="OrthoDB" id="9806233at2"/>
<dbReference type="AlphaFoldDB" id="A0A5C4SP24"/>
<evidence type="ECO:0000313" key="3">
    <source>
        <dbReference type="EMBL" id="TNJ46028.1"/>
    </source>
</evidence>
<dbReference type="Pfam" id="PF06439">
    <property type="entry name" value="3keto-disac_hyd"/>
    <property type="match status" value="1"/>
</dbReference>
<dbReference type="RefSeq" id="WP_139695042.1">
    <property type="nucleotide sequence ID" value="NZ_CP074074.1"/>
</dbReference>
<sequence length="246" mass="28797">MKRIIFFLILMMSISVFTFCSDKTKKENTEIKNVKRIDRTNNWITLFDGKTADGWRGFNSEELPKNWIVENGTLKSLGKGGDIGGDIVFADEQFENFELKLEWKIETGGNSGIFYHVQEGDQYSAPYQNAPEYQIIDQRGFPEKLEPWQSIAADYGMHNTDKNQLIVKTAGEWNTTRIIFTKERVEHWLNGKKVLEFEPWSKEWIKKKESGKWKDFPEYGIFKKGLIGLQDHGSLIWFRNIKIRKL</sequence>
<feature type="chain" id="PRO_5023146872" evidence="1">
    <location>
        <begin position="19"/>
        <end position="246"/>
    </location>
</feature>
<keyword evidence="4" id="KW-1185">Reference proteome</keyword>
<dbReference type="Gene3D" id="2.60.120.560">
    <property type="entry name" value="Exo-inulinase, domain 1"/>
    <property type="match status" value="1"/>
</dbReference>
<comment type="caution">
    <text evidence="3">The sequence shown here is derived from an EMBL/GenBank/DDBJ whole genome shotgun (WGS) entry which is preliminary data.</text>
</comment>
<feature type="domain" description="3-keto-alpha-glucoside-1,2-lyase/3-keto-2-hydroxy-glucal hydratase" evidence="2">
    <location>
        <begin position="43"/>
        <end position="244"/>
    </location>
</feature>
<evidence type="ECO:0000313" key="4">
    <source>
        <dbReference type="Proteomes" id="UP000308713"/>
    </source>
</evidence>
<dbReference type="GO" id="GO:0016787">
    <property type="term" value="F:hydrolase activity"/>
    <property type="evidence" value="ECO:0007669"/>
    <property type="project" value="InterPro"/>
</dbReference>
<keyword evidence="1" id="KW-0732">Signal</keyword>
<reference evidence="3 4" key="1">
    <citation type="submission" date="2019-05" db="EMBL/GenBank/DDBJ databases">
        <title>Tamlana fucoidanivorans sp. nov., isolated from the surface of algae collected from Fujian province in China.</title>
        <authorList>
            <person name="Li J."/>
        </authorList>
    </citation>
    <scope>NUCLEOTIDE SEQUENCE [LARGE SCALE GENOMIC DNA]</scope>
    <source>
        <strain evidence="3 4">CW2-9</strain>
    </source>
</reference>
<gene>
    <name evidence="3" type="ORF">FGF67_03260</name>
</gene>
<protein>
    <submittedName>
        <fullName evidence="3">DUF1080 domain-containing protein</fullName>
    </submittedName>
</protein>
<evidence type="ECO:0000259" key="2">
    <source>
        <dbReference type="Pfam" id="PF06439"/>
    </source>
</evidence>